<name>A0A7W4IU62_9PROT</name>
<evidence type="ECO:0000256" key="2">
    <source>
        <dbReference type="SAM" id="Phobius"/>
    </source>
</evidence>
<dbReference type="EMBL" id="JABEQD010000008">
    <property type="protein sequence ID" value="MBB2169130.1"/>
    <property type="molecule type" value="Genomic_DNA"/>
</dbReference>
<feature type="region of interest" description="Disordered" evidence="1">
    <location>
        <begin position="1"/>
        <end position="28"/>
    </location>
</feature>
<feature type="transmembrane region" description="Helical" evidence="2">
    <location>
        <begin position="219"/>
        <end position="235"/>
    </location>
</feature>
<keyword evidence="2" id="KW-0812">Transmembrane</keyword>
<feature type="transmembrane region" description="Helical" evidence="2">
    <location>
        <begin position="183"/>
        <end position="199"/>
    </location>
</feature>
<feature type="transmembrane region" description="Helical" evidence="2">
    <location>
        <begin position="104"/>
        <end position="124"/>
    </location>
</feature>
<feature type="compositionally biased region" description="Polar residues" evidence="1">
    <location>
        <begin position="1"/>
        <end position="24"/>
    </location>
</feature>
<dbReference type="PIRSF" id="PIRSF028704">
    <property type="entry name" value="UPC028704"/>
    <property type="match status" value="1"/>
</dbReference>
<feature type="transmembrane region" description="Helical" evidence="2">
    <location>
        <begin position="62"/>
        <end position="83"/>
    </location>
</feature>
<dbReference type="PANTHER" id="PTHR38592">
    <property type="entry name" value="BLL4819 PROTEIN"/>
    <property type="match status" value="1"/>
</dbReference>
<sequence length="408" mass="45197">MTASGPRPQVSSGSGQGATVSVRPSGSRRDHRIDALRGVALLMMFVDHIPQNVLNRFTLRNVGFADAAEIFVLLAGYASWLAYGRNFQRVGLRAGVGRVWRRCARLYVFQAVMVVVTTATIRYWRAFWPVPVDFLEPELAHGLSSFWRVMFLDALPSNLNILPLYMVLLGVFPLIYLLIRTSLRLTLALSGGLWLLINLDPSINFPNWLDPDGWYFDPLAWQFLFTLGACGAVVAGRHDGSLPRRGWLRWACGVYLAVSALEAFPWQQWGLPDLRPFALTAPDKSVLAPLRLLDVLAIFYLVQSSHGVRGAAEGRIGRVMALFGRHSLEVFSVGTVIDLYARLVFTSFGSGWMLQIAVNVIGFTILWGLAAVLDRARVRQKQLQAGRAPAAEVRGNPAPAATVMERAH</sequence>
<accession>A0A7W4IU62</accession>
<feature type="transmembrane region" description="Helical" evidence="2">
    <location>
        <begin position="352"/>
        <end position="373"/>
    </location>
</feature>
<reference evidence="3 4" key="1">
    <citation type="submission" date="2020-04" db="EMBL/GenBank/DDBJ databases">
        <title>Description of novel Gluconacetobacter.</title>
        <authorList>
            <person name="Sombolestani A."/>
        </authorList>
    </citation>
    <scope>NUCLEOTIDE SEQUENCE [LARGE SCALE GENOMIC DNA]</scope>
    <source>
        <strain evidence="3 4">LMG 27801</strain>
    </source>
</reference>
<evidence type="ECO:0000313" key="4">
    <source>
        <dbReference type="Proteomes" id="UP000559860"/>
    </source>
</evidence>
<dbReference type="InterPro" id="IPR014550">
    <property type="entry name" value="UCP028704_OpgC"/>
</dbReference>
<dbReference type="PANTHER" id="PTHR38592:SF3">
    <property type="entry name" value="BLL4819 PROTEIN"/>
    <property type="match status" value="1"/>
</dbReference>
<feature type="transmembrane region" description="Helical" evidence="2">
    <location>
        <begin position="247"/>
        <end position="266"/>
    </location>
</feature>
<dbReference type="RefSeq" id="WP_182986652.1">
    <property type="nucleotide sequence ID" value="NZ_JABEQD010000008.1"/>
</dbReference>
<comment type="caution">
    <text evidence="3">The sequence shown here is derived from an EMBL/GenBank/DDBJ whole genome shotgun (WGS) entry which is preliminary data.</text>
</comment>
<gene>
    <name evidence="3" type="ORF">HLH36_12305</name>
</gene>
<feature type="transmembrane region" description="Helical" evidence="2">
    <location>
        <begin position="159"/>
        <end position="178"/>
    </location>
</feature>
<keyword evidence="2" id="KW-0472">Membrane</keyword>
<protein>
    <submittedName>
        <fullName evidence="3">OpgC domain-containing protein</fullName>
    </submittedName>
</protein>
<proteinExistence type="predicted"/>
<keyword evidence="4" id="KW-1185">Reference proteome</keyword>
<dbReference type="AlphaFoldDB" id="A0A7W4IU62"/>
<evidence type="ECO:0000313" key="3">
    <source>
        <dbReference type="EMBL" id="MBB2169130.1"/>
    </source>
</evidence>
<evidence type="ECO:0000256" key="1">
    <source>
        <dbReference type="SAM" id="MobiDB-lite"/>
    </source>
</evidence>
<dbReference type="Pfam" id="PF10129">
    <property type="entry name" value="OpgC_C"/>
    <property type="match status" value="1"/>
</dbReference>
<keyword evidence="2" id="KW-1133">Transmembrane helix</keyword>
<dbReference type="Proteomes" id="UP000559860">
    <property type="component" value="Unassembled WGS sequence"/>
</dbReference>
<organism evidence="3 4">
    <name type="scientific">Gluconacetobacter aggeris</name>
    <dbReference type="NCBI Taxonomy" id="1286186"/>
    <lineage>
        <taxon>Bacteria</taxon>
        <taxon>Pseudomonadati</taxon>
        <taxon>Pseudomonadota</taxon>
        <taxon>Alphaproteobacteria</taxon>
        <taxon>Acetobacterales</taxon>
        <taxon>Acetobacteraceae</taxon>
        <taxon>Gluconacetobacter</taxon>
    </lineage>
</organism>